<gene>
    <name evidence="1" type="ORF">HPB47_027550</name>
</gene>
<dbReference type="EMBL" id="JABSTQ010009868">
    <property type="protein sequence ID" value="KAG0425273.1"/>
    <property type="molecule type" value="Genomic_DNA"/>
</dbReference>
<reference evidence="1 2" key="1">
    <citation type="journal article" date="2020" name="Cell">
        <title>Large-Scale Comparative Analyses of Tick Genomes Elucidate Their Genetic Diversity and Vector Capacities.</title>
        <authorList>
            <consortium name="Tick Genome and Microbiome Consortium (TIGMIC)"/>
            <person name="Jia N."/>
            <person name="Wang J."/>
            <person name="Shi W."/>
            <person name="Du L."/>
            <person name="Sun Y."/>
            <person name="Zhan W."/>
            <person name="Jiang J.F."/>
            <person name="Wang Q."/>
            <person name="Zhang B."/>
            <person name="Ji P."/>
            <person name="Bell-Sakyi L."/>
            <person name="Cui X.M."/>
            <person name="Yuan T.T."/>
            <person name="Jiang B.G."/>
            <person name="Yang W.F."/>
            <person name="Lam T.T."/>
            <person name="Chang Q.C."/>
            <person name="Ding S.J."/>
            <person name="Wang X.J."/>
            <person name="Zhu J.G."/>
            <person name="Ruan X.D."/>
            <person name="Zhao L."/>
            <person name="Wei J.T."/>
            <person name="Ye R.Z."/>
            <person name="Que T.C."/>
            <person name="Du C.H."/>
            <person name="Zhou Y.H."/>
            <person name="Cheng J.X."/>
            <person name="Dai P.F."/>
            <person name="Guo W.B."/>
            <person name="Han X.H."/>
            <person name="Huang E.J."/>
            <person name="Li L.F."/>
            <person name="Wei W."/>
            <person name="Gao Y.C."/>
            <person name="Liu J.Z."/>
            <person name="Shao H.Z."/>
            <person name="Wang X."/>
            <person name="Wang C.C."/>
            <person name="Yang T.C."/>
            <person name="Huo Q.B."/>
            <person name="Li W."/>
            <person name="Chen H.Y."/>
            <person name="Chen S.E."/>
            <person name="Zhou L.G."/>
            <person name="Ni X.B."/>
            <person name="Tian J.H."/>
            <person name="Sheng Y."/>
            <person name="Liu T."/>
            <person name="Pan Y.S."/>
            <person name="Xia L.Y."/>
            <person name="Li J."/>
            <person name="Zhao F."/>
            <person name="Cao W.C."/>
        </authorList>
    </citation>
    <scope>NUCLEOTIDE SEQUENCE [LARGE SCALE GENOMIC DNA]</scope>
    <source>
        <strain evidence="1">Iper-2018</strain>
    </source>
</reference>
<sequence>MILSLPSKSRPTTTGGMVTALGGVQLPEDIEKVLCKGPKFSFEPSSGRSQLLAMVRQVGDRVAESSRERAVSEGVDRLLRTQVIIHPRSLPSER</sequence>
<protein>
    <submittedName>
        <fullName evidence="1">Uncharacterized protein</fullName>
    </submittedName>
</protein>
<evidence type="ECO:0000313" key="2">
    <source>
        <dbReference type="Proteomes" id="UP000805193"/>
    </source>
</evidence>
<proteinExistence type="predicted"/>
<comment type="caution">
    <text evidence="1">The sequence shown here is derived from an EMBL/GenBank/DDBJ whole genome shotgun (WGS) entry which is preliminary data.</text>
</comment>
<accession>A0AC60PVK5</accession>
<dbReference type="Proteomes" id="UP000805193">
    <property type="component" value="Unassembled WGS sequence"/>
</dbReference>
<name>A0AC60PVK5_IXOPE</name>
<organism evidence="1 2">
    <name type="scientific">Ixodes persulcatus</name>
    <name type="common">Taiga tick</name>
    <dbReference type="NCBI Taxonomy" id="34615"/>
    <lineage>
        <taxon>Eukaryota</taxon>
        <taxon>Metazoa</taxon>
        <taxon>Ecdysozoa</taxon>
        <taxon>Arthropoda</taxon>
        <taxon>Chelicerata</taxon>
        <taxon>Arachnida</taxon>
        <taxon>Acari</taxon>
        <taxon>Parasitiformes</taxon>
        <taxon>Ixodida</taxon>
        <taxon>Ixodoidea</taxon>
        <taxon>Ixodidae</taxon>
        <taxon>Ixodinae</taxon>
        <taxon>Ixodes</taxon>
    </lineage>
</organism>
<evidence type="ECO:0000313" key="1">
    <source>
        <dbReference type="EMBL" id="KAG0425273.1"/>
    </source>
</evidence>
<keyword evidence="2" id="KW-1185">Reference proteome</keyword>